<name>A0A7I9YCY8_MYCAL</name>
<protein>
    <recommendedName>
        <fullName evidence="3">CopG family transcriptional regulator</fullName>
    </recommendedName>
</protein>
<dbReference type="Proteomes" id="UP000465305">
    <property type="component" value="Unassembled WGS sequence"/>
</dbReference>
<evidence type="ECO:0000313" key="1">
    <source>
        <dbReference type="EMBL" id="GFG86363.1"/>
    </source>
</evidence>
<proteinExistence type="predicted"/>
<comment type="caution">
    <text evidence="1">The sequence shown here is derived from an EMBL/GenBank/DDBJ whole genome shotgun (WGS) entry which is preliminary data.</text>
</comment>
<sequence>MRTTVVIDSDVAAEVTRLRGQGMGVSEALNLLARRGMAAQTSAPGTRYRHRTAHIGLKVDVSNVADVLDLLDDDR</sequence>
<organism evidence="1 2">
    <name type="scientific">Mycolicibacter algericus</name>
    <name type="common">Mycobacterium algericum</name>
    <dbReference type="NCBI Taxonomy" id="1288388"/>
    <lineage>
        <taxon>Bacteria</taxon>
        <taxon>Bacillati</taxon>
        <taxon>Actinomycetota</taxon>
        <taxon>Actinomycetes</taxon>
        <taxon>Mycobacteriales</taxon>
        <taxon>Mycobacteriaceae</taxon>
        <taxon>Mycolicibacter</taxon>
    </lineage>
</organism>
<dbReference type="AlphaFoldDB" id="A0A7I9YCY8"/>
<accession>A0A7I9YCY8</accession>
<dbReference type="EMBL" id="BLKY01000001">
    <property type="protein sequence ID" value="GFG86363.1"/>
    <property type="molecule type" value="Genomic_DNA"/>
</dbReference>
<evidence type="ECO:0008006" key="3">
    <source>
        <dbReference type="Google" id="ProtNLM"/>
    </source>
</evidence>
<reference evidence="1 2" key="1">
    <citation type="journal article" date="2019" name="Emerg. Microbes Infect.">
        <title>Comprehensive subspecies identification of 175 nontuberculous mycobacteria species based on 7547 genomic profiles.</title>
        <authorList>
            <person name="Matsumoto Y."/>
            <person name="Kinjo T."/>
            <person name="Motooka D."/>
            <person name="Nabeya D."/>
            <person name="Jung N."/>
            <person name="Uechi K."/>
            <person name="Horii T."/>
            <person name="Iida T."/>
            <person name="Fujita J."/>
            <person name="Nakamura S."/>
        </authorList>
    </citation>
    <scope>NUCLEOTIDE SEQUENCE [LARGE SCALE GENOMIC DNA]</scope>
    <source>
        <strain evidence="1 2">JCM 30723</strain>
    </source>
</reference>
<dbReference type="RefSeq" id="WP_013830193.1">
    <property type="nucleotide sequence ID" value="NZ_BLKY01000001.1"/>
</dbReference>
<evidence type="ECO:0000313" key="2">
    <source>
        <dbReference type="Proteomes" id="UP000465305"/>
    </source>
</evidence>
<gene>
    <name evidence="1" type="ORF">MALGJ_30390</name>
</gene>